<evidence type="ECO:0000313" key="1">
    <source>
        <dbReference type="EMBL" id="QHS90674.1"/>
    </source>
</evidence>
<dbReference type="AlphaFoldDB" id="A0A6C0BG07"/>
<name>A0A6C0BG07_9ZZZZ</name>
<sequence length="190" mass="21536">MSVYFESAYCAGTINYDNDIDRQISVKGRINENIKDNKLYFVAASPPDYRATFTGSGLPFHSQIQAFQNTPNKGSIDINGYGEEFEIKLIMPNSYYVGLGTVVVPPTLYLEYVNQFDVKRNISVKLSYGIPYRSLTWPGPGQNTAPRANVMFYGTQFNLPVRSQEQILRDSCYPVQNKMDSDFWGLKPPL</sequence>
<protein>
    <submittedName>
        <fullName evidence="1">Uncharacterized protein</fullName>
    </submittedName>
</protein>
<organism evidence="1">
    <name type="scientific">viral metagenome</name>
    <dbReference type="NCBI Taxonomy" id="1070528"/>
    <lineage>
        <taxon>unclassified sequences</taxon>
        <taxon>metagenomes</taxon>
        <taxon>organismal metagenomes</taxon>
    </lineage>
</organism>
<reference evidence="1" key="1">
    <citation type="journal article" date="2020" name="Nature">
        <title>Giant virus diversity and host interactions through global metagenomics.</title>
        <authorList>
            <person name="Schulz F."/>
            <person name="Roux S."/>
            <person name="Paez-Espino D."/>
            <person name="Jungbluth S."/>
            <person name="Walsh D.A."/>
            <person name="Denef V.J."/>
            <person name="McMahon K.D."/>
            <person name="Konstantinidis K.T."/>
            <person name="Eloe-Fadrosh E.A."/>
            <person name="Kyrpides N.C."/>
            <person name="Woyke T."/>
        </authorList>
    </citation>
    <scope>NUCLEOTIDE SEQUENCE</scope>
    <source>
        <strain evidence="1">GVMAG-M-3300010354-11</strain>
    </source>
</reference>
<proteinExistence type="predicted"/>
<accession>A0A6C0BG07</accession>
<dbReference type="EMBL" id="MN739142">
    <property type="protein sequence ID" value="QHS90674.1"/>
    <property type="molecule type" value="Genomic_DNA"/>
</dbReference>